<name>A0A0A8YYK2_ARUDO</name>
<dbReference type="AlphaFoldDB" id="A0A0A8YYK2"/>
<dbReference type="EMBL" id="GBRH01266269">
    <property type="protein sequence ID" value="JAD31626.1"/>
    <property type="molecule type" value="Transcribed_RNA"/>
</dbReference>
<evidence type="ECO:0000313" key="1">
    <source>
        <dbReference type="EMBL" id="JAD31626.1"/>
    </source>
</evidence>
<sequence>MYSPEEACQREKEKQPHIILVEEATKHQYFIVSEIKAT</sequence>
<reference evidence="1" key="1">
    <citation type="submission" date="2014-09" db="EMBL/GenBank/DDBJ databases">
        <authorList>
            <person name="Magalhaes I.L.F."/>
            <person name="Oliveira U."/>
            <person name="Santos F.R."/>
            <person name="Vidigal T.H.D.A."/>
            <person name="Brescovit A.D."/>
            <person name="Santos A.J."/>
        </authorList>
    </citation>
    <scope>NUCLEOTIDE SEQUENCE</scope>
    <source>
        <tissue evidence="1">Shoot tissue taken approximately 20 cm above the soil surface</tissue>
    </source>
</reference>
<proteinExistence type="predicted"/>
<reference evidence="1" key="2">
    <citation type="journal article" date="2015" name="Data Brief">
        <title>Shoot transcriptome of the giant reed, Arundo donax.</title>
        <authorList>
            <person name="Barrero R.A."/>
            <person name="Guerrero F.D."/>
            <person name="Moolhuijzen P."/>
            <person name="Goolsby J.A."/>
            <person name="Tidwell J."/>
            <person name="Bellgard S.E."/>
            <person name="Bellgard M.I."/>
        </authorList>
    </citation>
    <scope>NUCLEOTIDE SEQUENCE</scope>
    <source>
        <tissue evidence="1">Shoot tissue taken approximately 20 cm above the soil surface</tissue>
    </source>
</reference>
<accession>A0A0A8YYK2</accession>
<protein>
    <submittedName>
        <fullName evidence="1">Uncharacterized protein</fullName>
    </submittedName>
</protein>
<organism evidence="1">
    <name type="scientific">Arundo donax</name>
    <name type="common">Giant reed</name>
    <name type="synonym">Donax arundinaceus</name>
    <dbReference type="NCBI Taxonomy" id="35708"/>
    <lineage>
        <taxon>Eukaryota</taxon>
        <taxon>Viridiplantae</taxon>
        <taxon>Streptophyta</taxon>
        <taxon>Embryophyta</taxon>
        <taxon>Tracheophyta</taxon>
        <taxon>Spermatophyta</taxon>
        <taxon>Magnoliopsida</taxon>
        <taxon>Liliopsida</taxon>
        <taxon>Poales</taxon>
        <taxon>Poaceae</taxon>
        <taxon>PACMAD clade</taxon>
        <taxon>Arundinoideae</taxon>
        <taxon>Arundineae</taxon>
        <taxon>Arundo</taxon>
    </lineage>
</organism>